<gene>
    <name evidence="1" type="ORF">HHK36_009036</name>
</gene>
<dbReference type="OrthoDB" id="634852at2759"/>
<evidence type="ECO:0000313" key="2">
    <source>
        <dbReference type="Proteomes" id="UP000655225"/>
    </source>
</evidence>
<dbReference type="Proteomes" id="UP000655225">
    <property type="component" value="Unassembled WGS sequence"/>
</dbReference>
<dbReference type="PANTHER" id="PTHR31860">
    <property type="entry name" value="HEAT-INDUCIBLE TRANSCRIPTION REPRESSOR (DUF639)-RELATED"/>
    <property type="match status" value="1"/>
</dbReference>
<dbReference type="EMBL" id="JABCRI010000006">
    <property type="protein sequence ID" value="KAF8404156.1"/>
    <property type="molecule type" value="Genomic_DNA"/>
</dbReference>
<reference evidence="1 2" key="1">
    <citation type="submission" date="2020-04" db="EMBL/GenBank/DDBJ databases">
        <title>Plant Genome Project.</title>
        <authorList>
            <person name="Zhang R.-G."/>
        </authorList>
    </citation>
    <scope>NUCLEOTIDE SEQUENCE [LARGE SCALE GENOMIC DNA]</scope>
    <source>
        <strain evidence="1">YNK0</strain>
        <tissue evidence="1">Leaf</tissue>
    </source>
</reference>
<dbReference type="OMA" id="LWATYID"/>
<proteinExistence type="predicted"/>
<dbReference type="PANTHER" id="PTHR31860:SF3">
    <property type="entry name" value="PROTEIN, PUTATIVE (DUF639)-RELATED"/>
    <property type="match status" value="1"/>
</dbReference>
<accession>A0A834ZCV6</accession>
<name>A0A834ZCV6_TETSI</name>
<sequence>MFMAEQTIDCRTPNGNLSFAAIVSIEQFSRMNGLTGRKMQKIFEALVPESVQNDHRNLVEYCCFRFLSRDSSDIHPCLKEPAFQRLIFITMLAWEHPYSEDIGSRANASESASLKSHYLNNFFFLLTMKRRLVGEEAFVRIAPAIAGVADRPTAHNLFKALVGEERGISLSLWATYIDEILK</sequence>
<dbReference type="AlphaFoldDB" id="A0A834ZCV6"/>
<comment type="caution">
    <text evidence="1">The sequence shown here is derived from an EMBL/GenBank/DDBJ whole genome shotgun (WGS) entry which is preliminary data.</text>
</comment>
<protein>
    <submittedName>
        <fullName evidence="1">Uncharacterized protein</fullName>
    </submittedName>
</protein>
<evidence type="ECO:0000313" key="1">
    <source>
        <dbReference type="EMBL" id="KAF8404156.1"/>
    </source>
</evidence>
<organism evidence="1 2">
    <name type="scientific">Tetracentron sinense</name>
    <name type="common">Spur-leaf</name>
    <dbReference type="NCBI Taxonomy" id="13715"/>
    <lineage>
        <taxon>Eukaryota</taxon>
        <taxon>Viridiplantae</taxon>
        <taxon>Streptophyta</taxon>
        <taxon>Embryophyta</taxon>
        <taxon>Tracheophyta</taxon>
        <taxon>Spermatophyta</taxon>
        <taxon>Magnoliopsida</taxon>
        <taxon>Trochodendrales</taxon>
        <taxon>Trochodendraceae</taxon>
        <taxon>Tetracentron</taxon>
    </lineage>
</organism>
<keyword evidence="2" id="KW-1185">Reference proteome</keyword>